<evidence type="ECO:0000313" key="1">
    <source>
        <dbReference type="Proteomes" id="UP000095286"/>
    </source>
</evidence>
<reference evidence="2" key="1">
    <citation type="submission" date="2016-11" db="UniProtKB">
        <authorList>
            <consortium name="WormBaseParasite"/>
        </authorList>
    </citation>
    <scope>IDENTIFICATION</scope>
    <source>
        <strain evidence="2">KR3021</strain>
    </source>
</reference>
<name>A0AC35U7N6_9BILA</name>
<sequence>MLSDYKRDGYSTDSVHCRSLTKMAYTCDTDIVFKIEGIDAMLTGRYITHCPKLPLPINLFAGPVSGRILNIFTFRAIKEMGHYFRQQNLNDGVKDKIKKPDDFNRIYPKTPTQFQYLECKSYFTQHLKYRRCDCSLKAAKELNLISASDIEKELDGNDKSILA</sequence>
<dbReference type="WBParaSite" id="RSKR_0000891750.1">
    <property type="protein sequence ID" value="RSKR_0000891750.1"/>
    <property type="gene ID" value="RSKR_0000891750"/>
</dbReference>
<protein>
    <submittedName>
        <fullName evidence="2">PIPK domain-containing protein</fullName>
    </submittedName>
</protein>
<proteinExistence type="predicted"/>
<evidence type="ECO:0000313" key="2">
    <source>
        <dbReference type="WBParaSite" id="RSKR_0000891750.1"/>
    </source>
</evidence>
<organism evidence="1 2">
    <name type="scientific">Rhabditophanes sp. KR3021</name>
    <dbReference type="NCBI Taxonomy" id="114890"/>
    <lineage>
        <taxon>Eukaryota</taxon>
        <taxon>Metazoa</taxon>
        <taxon>Ecdysozoa</taxon>
        <taxon>Nematoda</taxon>
        <taxon>Chromadorea</taxon>
        <taxon>Rhabditida</taxon>
        <taxon>Tylenchina</taxon>
        <taxon>Panagrolaimomorpha</taxon>
        <taxon>Strongyloidoidea</taxon>
        <taxon>Alloionematidae</taxon>
        <taxon>Rhabditophanes</taxon>
    </lineage>
</organism>
<dbReference type="Proteomes" id="UP000095286">
    <property type="component" value="Unplaced"/>
</dbReference>
<accession>A0AC35U7N6</accession>